<dbReference type="AlphaFoldDB" id="A0A9W8MM62"/>
<keyword evidence="3" id="KW-1185">Reference proteome</keyword>
<gene>
    <name evidence="2" type="ORF">H1R20_g3497</name>
</gene>
<protein>
    <submittedName>
        <fullName evidence="2">Uncharacterized protein</fullName>
    </submittedName>
</protein>
<name>A0A9W8MM62_9AGAR</name>
<organism evidence="2 3">
    <name type="scientific">Candolleomyces eurysporus</name>
    <dbReference type="NCBI Taxonomy" id="2828524"/>
    <lineage>
        <taxon>Eukaryota</taxon>
        <taxon>Fungi</taxon>
        <taxon>Dikarya</taxon>
        <taxon>Basidiomycota</taxon>
        <taxon>Agaricomycotina</taxon>
        <taxon>Agaricomycetes</taxon>
        <taxon>Agaricomycetidae</taxon>
        <taxon>Agaricales</taxon>
        <taxon>Agaricineae</taxon>
        <taxon>Psathyrellaceae</taxon>
        <taxon>Candolleomyces</taxon>
    </lineage>
</organism>
<accession>A0A9W8MM62</accession>
<evidence type="ECO:0000313" key="2">
    <source>
        <dbReference type="EMBL" id="KAJ2933564.1"/>
    </source>
</evidence>
<proteinExistence type="predicted"/>
<evidence type="ECO:0000256" key="1">
    <source>
        <dbReference type="SAM" id="MobiDB-lite"/>
    </source>
</evidence>
<feature type="compositionally biased region" description="Basic and acidic residues" evidence="1">
    <location>
        <begin position="119"/>
        <end position="131"/>
    </location>
</feature>
<evidence type="ECO:0000313" key="3">
    <source>
        <dbReference type="Proteomes" id="UP001140091"/>
    </source>
</evidence>
<dbReference type="Proteomes" id="UP001140091">
    <property type="component" value="Unassembled WGS sequence"/>
</dbReference>
<comment type="caution">
    <text evidence="2">The sequence shown here is derived from an EMBL/GenBank/DDBJ whole genome shotgun (WGS) entry which is preliminary data.</text>
</comment>
<feature type="non-terminal residue" evidence="2">
    <location>
        <position position="1"/>
    </location>
</feature>
<dbReference type="EMBL" id="JANBPK010000739">
    <property type="protein sequence ID" value="KAJ2933564.1"/>
    <property type="molecule type" value="Genomic_DNA"/>
</dbReference>
<sequence length="131" mass="13897">MLRTAASNTIRANSAVLFGARRQLHQTPIAAKSVKETVGDVAHDVNIKVGRGLASAIEKGEEVAQATKETLGSATEKTKEEANQAAAAGGQKYDEAKSQTQQAANVGKQKFNQAAAGAKEAKDDFQREMRK</sequence>
<reference evidence="2" key="1">
    <citation type="submission" date="2022-06" db="EMBL/GenBank/DDBJ databases">
        <title>Genome Sequence of Candolleomyces eurysporus.</title>
        <authorList>
            <person name="Buettner E."/>
        </authorList>
    </citation>
    <scope>NUCLEOTIDE SEQUENCE</scope>
    <source>
        <strain evidence="2">VTCC 930004</strain>
    </source>
</reference>
<dbReference type="OrthoDB" id="4023585at2759"/>
<feature type="region of interest" description="Disordered" evidence="1">
    <location>
        <begin position="67"/>
        <end position="131"/>
    </location>
</feature>